<dbReference type="Gene3D" id="3.30.200.20">
    <property type="entry name" value="Phosphorylase Kinase, domain 1"/>
    <property type="match status" value="1"/>
</dbReference>
<dbReference type="GeneID" id="9225148"/>
<proteinExistence type="predicted"/>
<dbReference type="VEuPathDB" id="FungiDB:MCYG_00272"/>
<evidence type="ECO:0000313" key="2">
    <source>
        <dbReference type="Proteomes" id="UP000002035"/>
    </source>
</evidence>
<keyword evidence="2" id="KW-1185">Reference proteome</keyword>
<dbReference type="EMBL" id="DS995701">
    <property type="protein sequence ID" value="EEQ27384.1"/>
    <property type="molecule type" value="Genomic_DNA"/>
</dbReference>
<evidence type="ECO:0000313" key="1">
    <source>
        <dbReference type="EMBL" id="EEQ27384.1"/>
    </source>
</evidence>
<sequence>MSVARIQIPRPCVWFQEQTKIEEKSNPGSKAELFYPNHVDDIFNFESKYQVVVKLGYGTASMWLCLDLVENLLLTLKVCIAAKDAPAMDNELTMSQHLDAIDTDHPGEDLTFKVLKPVS</sequence>
<dbReference type="Gene3D" id="1.10.510.10">
    <property type="entry name" value="Transferase(Phosphotransferase) domain 1"/>
    <property type="match status" value="1"/>
</dbReference>
<protein>
    <submittedName>
        <fullName evidence="1">Uncharacterized protein</fullName>
    </submittedName>
</protein>
<reference evidence="2" key="1">
    <citation type="journal article" date="2012" name="MBio">
        <title>Comparative genome analysis of Trichophyton rubrum and related dermatophytes reveals candidate genes involved in infection.</title>
        <authorList>
            <person name="Martinez D.A."/>
            <person name="Oliver B.G."/>
            <person name="Graeser Y."/>
            <person name="Goldberg J.M."/>
            <person name="Li W."/>
            <person name="Martinez-Rossi N.M."/>
            <person name="Monod M."/>
            <person name="Shelest E."/>
            <person name="Barton R.C."/>
            <person name="Birch E."/>
            <person name="Brakhage A.A."/>
            <person name="Chen Z."/>
            <person name="Gurr S.J."/>
            <person name="Heiman D."/>
            <person name="Heitman J."/>
            <person name="Kosti I."/>
            <person name="Rossi A."/>
            <person name="Saif S."/>
            <person name="Samalova M."/>
            <person name="Saunders C.W."/>
            <person name="Shea T."/>
            <person name="Summerbell R.C."/>
            <person name="Xu J."/>
            <person name="Young S."/>
            <person name="Zeng Q."/>
            <person name="Birren B.W."/>
            <person name="Cuomo C.A."/>
            <person name="White T.C."/>
        </authorList>
    </citation>
    <scope>NUCLEOTIDE SEQUENCE [LARGE SCALE GENOMIC DNA]</scope>
    <source>
        <strain evidence="2">ATCC MYA-4605 / CBS 113480</strain>
    </source>
</reference>
<gene>
    <name evidence="1" type="ORF">MCYG_00272</name>
</gene>
<dbReference type="RefSeq" id="XP_002850168.1">
    <property type="nucleotide sequence ID" value="XM_002850122.1"/>
</dbReference>
<organism evidence="1 2">
    <name type="scientific">Arthroderma otae (strain ATCC MYA-4605 / CBS 113480)</name>
    <name type="common">Microsporum canis</name>
    <dbReference type="NCBI Taxonomy" id="554155"/>
    <lineage>
        <taxon>Eukaryota</taxon>
        <taxon>Fungi</taxon>
        <taxon>Dikarya</taxon>
        <taxon>Ascomycota</taxon>
        <taxon>Pezizomycotina</taxon>
        <taxon>Eurotiomycetes</taxon>
        <taxon>Eurotiomycetidae</taxon>
        <taxon>Onygenales</taxon>
        <taxon>Arthrodermataceae</taxon>
        <taxon>Microsporum</taxon>
    </lineage>
</organism>
<dbReference type="AlphaFoldDB" id="C5FCE0"/>
<dbReference type="HOGENOM" id="CLU_2060945_0_0_1"/>
<accession>C5FCE0</accession>
<dbReference type="OrthoDB" id="4206737at2759"/>
<name>C5FCE0_ARTOC</name>
<dbReference type="Proteomes" id="UP000002035">
    <property type="component" value="Unassembled WGS sequence"/>
</dbReference>
<dbReference type="STRING" id="554155.C5FCE0"/>